<dbReference type="InterPro" id="IPR013159">
    <property type="entry name" value="DnaA_C"/>
</dbReference>
<evidence type="ECO:0000256" key="9">
    <source>
        <dbReference type="SAM" id="MobiDB-lite"/>
    </source>
</evidence>
<feature type="domain" description="Chromosomal replication initiator DnaA C-terminal" evidence="11">
    <location>
        <begin position="360"/>
        <end position="429"/>
    </location>
</feature>
<evidence type="ECO:0000256" key="5">
    <source>
        <dbReference type="ARBA" id="ARBA00023121"/>
    </source>
</evidence>
<dbReference type="OrthoDB" id="9807019at2"/>
<proteinExistence type="inferred from homology"/>
<evidence type="ECO:0000313" key="12">
    <source>
        <dbReference type="EMBL" id="TWT31584.1"/>
    </source>
</evidence>
<comment type="similarity">
    <text evidence="8">Belongs to the DnaA family.</text>
</comment>
<accession>A0A5C5UZ09</accession>
<dbReference type="SUPFAM" id="SSF48295">
    <property type="entry name" value="TrpR-like"/>
    <property type="match status" value="1"/>
</dbReference>
<dbReference type="SUPFAM" id="SSF52540">
    <property type="entry name" value="P-loop containing nucleoside triphosphate hydrolases"/>
    <property type="match status" value="1"/>
</dbReference>
<dbReference type="PRINTS" id="PR00051">
    <property type="entry name" value="DNAA"/>
</dbReference>
<keyword evidence="5" id="KW-0446">Lipid-binding</keyword>
<protein>
    <recommendedName>
        <fullName evidence="7">Chromosomal replication initiator protein DnaA</fullName>
    </recommendedName>
</protein>
<dbReference type="Gene3D" id="1.10.8.60">
    <property type="match status" value="1"/>
</dbReference>
<dbReference type="Pfam" id="PF11638">
    <property type="entry name" value="DnaA_N"/>
    <property type="match status" value="1"/>
</dbReference>
<dbReference type="Pfam" id="PF00308">
    <property type="entry name" value="Bac_DnaA"/>
    <property type="match status" value="1"/>
</dbReference>
<dbReference type="Gene3D" id="1.10.1750.10">
    <property type="match status" value="1"/>
</dbReference>
<keyword evidence="3 7" id="KW-0547">Nucleotide-binding</keyword>
<name>A0A5C5UZ09_9BACT</name>
<dbReference type="GO" id="GO:0005886">
    <property type="term" value="C:plasma membrane"/>
    <property type="evidence" value="ECO:0007669"/>
    <property type="project" value="TreeGrafter"/>
</dbReference>
<evidence type="ECO:0000256" key="6">
    <source>
        <dbReference type="ARBA" id="ARBA00023125"/>
    </source>
</evidence>
<dbReference type="GO" id="GO:0006275">
    <property type="term" value="P:regulation of DNA replication"/>
    <property type="evidence" value="ECO:0007669"/>
    <property type="project" value="InterPro"/>
</dbReference>
<evidence type="ECO:0000256" key="8">
    <source>
        <dbReference type="RuleBase" id="RU004227"/>
    </source>
</evidence>
<dbReference type="InterPro" id="IPR024633">
    <property type="entry name" value="DnaA_N_dom"/>
</dbReference>
<keyword evidence="4 7" id="KW-0067">ATP-binding</keyword>
<dbReference type="RefSeq" id="WP_146433802.1">
    <property type="nucleotide sequence ID" value="NZ_SJPF01000004.1"/>
</dbReference>
<dbReference type="Pfam" id="PF08299">
    <property type="entry name" value="Bac_DnaA_C"/>
    <property type="match status" value="1"/>
</dbReference>
<dbReference type="SMART" id="SM00382">
    <property type="entry name" value="AAA"/>
    <property type="match status" value="1"/>
</dbReference>
<keyword evidence="6 7" id="KW-0238">DNA-binding</keyword>
<keyword evidence="2 7" id="KW-0235">DNA replication</keyword>
<evidence type="ECO:0000259" key="11">
    <source>
        <dbReference type="SMART" id="SM00760"/>
    </source>
</evidence>
<gene>
    <name evidence="12" type="primary">dnaA_2</name>
    <name evidence="12" type="ORF">Enr8_35060</name>
</gene>
<dbReference type="GO" id="GO:0005524">
    <property type="term" value="F:ATP binding"/>
    <property type="evidence" value="ECO:0007669"/>
    <property type="project" value="UniProtKB-KW"/>
</dbReference>
<comment type="caution">
    <text evidence="12">The sequence shown here is derived from an EMBL/GenBank/DDBJ whole genome shotgun (WGS) entry which is preliminary data.</text>
</comment>
<dbReference type="SMART" id="SM00760">
    <property type="entry name" value="Bac_DnaA_C"/>
    <property type="match status" value="1"/>
</dbReference>
<evidence type="ECO:0000259" key="10">
    <source>
        <dbReference type="SMART" id="SM00382"/>
    </source>
</evidence>
<dbReference type="EMBL" id="SJPF01000004">
    <property type="protein sequence ID" value="TWT31584.1"/>
    <property type="molecule type" value="Genomic_DNA"/>
</dbReference>
<dbReference type="Proteomes" id="UP000318878">
    <property type="component" value="Unassembled WGS sequence"/>
</dbReference>
<evidence type="ECO:0000313" key="13">
    <source>
        <dbReference type="Proteomes" id="UP000318878"/>
    </source>
</evidence>
<feature type="compositionally biased region" description="Basic and acidic residues" evidence="9">
    <location>
        <begin position="103"/>
        <end position="112"/>
    </location>
</feature>
<evidence type="ECO:0000256" key="7">
    <source>
        <dbReference type="RuleBase" id="RU000577"/>
    </source>
</evidence>
<dbReference type="PANTHER" id="PTHR30050">
    <property type="entry name" value="CHROMOSOMAL REPLICATION INITIATOR PROTEIN DNAA"/>
    <property type="match status" value="1"/>
</dbReference>
<dbReference type="InterPro" id="IPR020591">
    <property type="entry name" value="Chromosome_initiator_DnaA-like"/>
</dbReference>
<reference evidence="12 13" key="1">
    <citation type="submission" date="2019-02" db="EMBL/GenBank/DDBJ databases">
        <title>Deep-cultivation of Planctomycetes and their phenomic and genomic characterization uncovers novel biology.</title>
        <authorList>
            <person name="Wiegand S."/>
            <person name="Jogler M."/>
            <person name="Boedeker C."/>
            <person name="Pinto D."/>
            <person name="Vollmers J."/>
            <person name="Rivas-Marin E."/>
            <person name="Kohn T."/>
            <person name="Peeters S.H."/>
            <person name="Heuer A."/>
            <person name="Rast P."/>
            <person name="Oberbeckmann S."/>
            <person name="Bunk B."/>
            <person name="Jeske O."/>
            <person name="Meyerdierks A."/>
            <person name="Storesund J.E."/>
            <person name="Kallscheuer N."/>
            <person name="Luecker S."/>
            <person name="Lage O.M."/>
            <person name="Pohl T."/>
            <person name="Merkel B.J."/>
            <person name="Hornburger P."/>
            <person name="Mueller R.-W."/>
            <person name="Bruemmer F."/>
            <person name="Labrenz M."/>
            <person name="Spormann A.M."/>
            <person name="Op Den Camp H."/>
            <person name="Overmann J."/>
            <person name="Amann R."/>
            <person name="Jetten M.S.M."/>
            <person name="Mascher T."/>
            <person name="Medema M.H."/>
            <person name="Devos D.P."/>
            <person name="Kaster A.-K."/>
            <person name="Ovreas L."/>
            <person name="Rohde M."/>
            <person name="Galperin M.Y."/>
            <person name="Jogler C."/>
        </authorList>
    </citation>
    <scope>NUCLEOTIDE SEQUENCE [LARGE SCALE GENOMIC DNA]</scope>
    <source>
        <strain evidence="12 13">Enr8</strain>
    </source>
</reference>
<dbReference type="CDD" id="cd00009">
    <property type="entry name" value="AAA"/>
    <property type="match status" value="1"/>
</dbReference>
<organism evidence="12 13">
    <name type="scientific">Blastopirellula retiformator</name>
    <dbReference type="NCBI Taxonomy" id="2527970"/>
    <lineage>
        <taxon>Bacteria</taxon>
        <taxon>Pseudomonadati</taxon>
        <taxon>Planctomycetota</taxon>
        <taxon>Planctomycetia</taxon>
        <taxon>Pirellulales</taxon>
        <taxon>Pirellulaceae</taxon>
        <taxon>Blastopirellula</taxon>
    </lineage>
</organism>
<sequence>MVKEDIDLDTLSALRISLVERIGQERFDLWFNSSAQLRLDRNQLVIEAASQFTIDFLRRNFRDQIDAAVAETLTGSTVIQYRIAADTSGPVASKKNVASSRPTTRESKAEARQDLARRRKFSSLEDLIVGECNKFASTAASMIMNRPGEINPLFICGPQGSGKTHLLEGIYGEARRTRKFERVVYLSAEQFTTYFLDALNGAGVANFRRKYRDADLLIIDDVQFFAGKRATRTELLHTLDSITRRGGQVVLAADKRPTELSALGPELIARFSGGLVCEVHEIDRDTRRQMAERLCAARDMNASRGLLDWLADHLPGDARLMSGALNRLWATAMSMGREADVAMAENALSDMVRACTPIVRLADIEEAVCKSFGVDAKMLRSPSKSRKASHPRMLAMWLARKYTKAALSDICQFFNRKSHSTVISAEKKVNEWVKLSKSLQLSDTAIHVSDAIRRCETELKLG</sequence>
<dbReference type="PANTHER" id="PTHR30050:SF2">
    <property type="entry name" value="CHROMOSOMAL REPLICATION INITIATOR PROTEIN DNAA"/>
    <property type="match status" value="1"/>
</dbReference>
<feature type="domain" description="AAA+ ATPase" evidence="10">
    <location>
        <begin position="149"/>
        <end position="286"/>
    </location>
</feature>
<comment type="function">
    <text evidence="7">Plays an essential role in the initiation and regulation of chromosomal replication. ATP-DnaA binds to the origin of replication (oriC) to initiate formation of the DNA replication initiation complex once per cell cycle. Binds the DnaA box (a 9 base pair repeat at the origin) and separates the double-stranded (ds)DNA. Forms a right-handed helical filament on oriC DNA; dsDNA binds to the exterior of the filament while single-stranded (ss)DNA is stabiized in the filament's interior. The ATP-DnaA-oriC complex binds and stabilizes one strand of the AT-rich DNA unwinding element (DUE), permitting loading of DNA polymerase. After initiation quickly degrades to an ADP-DnaA complex that is not apt for DNA replication. Binds acidic phospholipids.</text>
</comment>
<keyword evidence="13" id="KW-1185">Reference proteome</keyword>
<dbReference type="Gene3D" id="3.30.300.180">
    <property type="match status" value="1"/>
</dbReference>
<evidence type="ECO:0000256" key="4">
    <source>
        <dbReference type="ARBA" id="ARBA00022840"/>
    </source>
</evidence>
<dbReference type="GO" id="GO:0006270">
    <property type="term" value="P:DNA replication initiation"/>
    <property type="evidence" value="ECO:0007669"/>
    <property type="project" value="InterPro"/>
</dbReference>
<dbReference type="GO" id="GO:0008289">
    <property type="term" value="F:lipid binding"/>
    <property type="evidence" value="ECO:0007669"/>
    <property type="project" value="UniProtKB-KW"/>
</dbReference>
<evidence type="ECO:0000256" key="2">
    <source>
        <dbReference type="ARBA" id="ARBA00022705"/>
    </source>
</evidence>
<dbReference type="InterPro" id="IPR003593">
    <property type="entry name" value="AAA+_ATPase"/>
</dbReference>
<dbReference type="GO" id="GO:0003688">
    <property type="term" value="F:DNA replication origin binding"/>
    <property type="evidence" value="ECO:0007669"/>
    <property type="project" value="TreeGrafter"/>
</dbReference>
<dbReference type="AlphaFoldDB" id="A0A5C5UZ09"/>
<keyword evidence="1" id="KW-0963">Cytoplasm</keyword>
<dbReference type="Gene3D" id="3.40.50.300">
    <property type="entry name" value="P-loop containing nucleotide triphosphate hydrolases"/>
    <property type="match status" value="1"/>
</dbReference>
<dbReference type="InterPro" id="IPR010921">
    <property type="entry name" value="Trp_repressor/repl_initiator"/>
</dbReference>
<dbReference type="InterPro" id="IPR027417">
    <property type="entry name" value="P-loop_NTPase"/>
</dbReference>
<dbReference type="CDD" id="cd06571">
    <property type="entry name" value="Bac_DnaA_C"/>
    <property type="match status" value="1"/>
</dbReference>
<evidence type="ECO:0000256" key="1">
    <source>
        <dbReference type="ARBA" id="ARBA00022490"/>
    </source>
</evidence>
<feature type="region of interest" description="Disordered" evidence="9">
    <location>
        <begin position="92"/>
        <end position="112"/>
    </location>
</feature>
<dbReference type="InterPro" id="IPR038454">
    <property type="entry name" value="DnaA_N_sf"/>
</dbReference>
<dbReference type="InterPro" id="IPR013317">
    <property type="entry name" value="DnaA_dom"/>
</dbReference>
<evidence type="ECO:0000256" key="3">
    <source>
        <dbReference type="ARBA" id="ARBA00022741"/>
    </source>
</evidence>